<sequence length="337" mass="37534">MDVKVDVGLWADLDDIASRSRELESLGYDALYVPETAHDPFLPVVLAAQATERVMIRTGVAVAFPRSPMHLAMVANDLHTISRGRFVLGLGSQVKPHIEKRFSAVWSEPAKRMREIVLAIQAIWRCWNDGERLDFQGEFYQHTLMTPFFNPGPNPYGTPRIQLAALGPRMTEVAGEVSDGILLHGLSSERFVREVTLPALERGLARAGRKRSDVELTFPTLIATGDTDEELAESEKKLRQHFAFYASTPAYSAVLELHGWGGLQRDLYELTRDGRWQDLGSLVTEEVLEVFTARGTPEDIPKQIRARVGDIADRVSFYSPAPITPEVISRILAGLKG</sequence>
<dbReference type="NCBIfam" id="TIGR03617">
    <property type="entry name" value="F420_MSMEG_2256"/>
    <property type="match status" value="1"/>
</dbReference>
<dbReference type="InterPro" id="IPR050564">
    <property type="entry name" value="F420-G6PD/mer"/>
</dbReference>
<dbReference type="AlphaFoldDB" id="Q0RL14"/>
<proteinExistence type="predicted"/>
<dbReference type="HOGENOM" id="CLU_027853_5_1_11"/>
<keyword evidence="3" id="KW-1185">Reference proteome</keyword>
<evidence type="ECO:0000313" key="3">
    <source>
        <dbReference type="Proteomes" id="UP000000657"/>
    </source>
</evidence>
<dbReference type="CDD" id="cd01097">
    <property type="entry name" value="Tetrahydromethanopterin_reductase"/>
    <property type="match status" value="1"/>
</dbReference>
<dbReference type="SUPFAM" id="SSF51679">
    <property type="entry name" value="Bacterial luciferase-like"/>
    <property type="match status" value="1"/>
</dbReference>
<dbReference type="GO" id="GO:0016705">
    <property type="term" value="F:oxidoreductase activity, acting on paired donors, with incorporation or reduction of molecular oxygen"/>
    <property type="evidence" value="ECO:0007669"/>
    <property type="project" value="InterPro"/>
</dbReference>
<dbReference type="PANTHER" id="PTHR43244:SF2">
    <property type="entry name" value="CONSERVED HYPOTHETICAL ALANINE AND PROLINE-RICH PROTEIN"/>
    <property type="match status" value="1"/>
</dbReference>
<dbReference type="Gene3D" id="3.20.20.30">
    <property type="entry name" value="Luciferase-like domain"/>
    <property type="match status" value="1"/>
</dbReference>
<dbReference type="InterPro" id="IPR036661">
    <property type="entry name" value="Luciferase-like_sf"/>
</dbReference>
<feature type="domain" description="Luciferase-like" evidence="1">
    <location>
        <begin position="12"/>
        <end position="309"/>
    </location>
</feature>
<dbReference type="EMBL" id="CT573213">
    <property type="protein sequence ID" value="CAJ61791.1"/>
    <property type="molecule type" value="Genomic_DNA"/>
</dbReference>
<dbReference type="InterPro" id="IPR019919">
    <property type="entry name" value="Lucif-like_OxRdtase_MSMEG_2256"/>
</dbReference>
<dbReference type="KEGG" id="fal:FRAAL3147"/>
<dbReference type="eggNOG" id="COG2141">
    <property type="taxonomic scope" value="Bacteria"/>
</dbReference>
<gene>
    <name evidence="2" type="ordered locus">FRAAL3147</name>
</gene>
<protein>
    <recommendedName>
        <fullName evidence="1">Luciferase-like domain-containing protein</fullName>
    </recommendedName>
</protein>
<dbReference type="InterPro" id="IPR011251">
    <property type="entry name" value="Luciferase-like_dom"/>
</dbReference>
<name>Q0RL14_FRAAA</name>
<dbReference type="Pfam" id="PF00296">
    <property type="entry name" value="Bac_luciferase"/>
    <property type="match status" value="1"/>
</dbReference>
<dbReference type="Proteomes" id="UP000000657">
    <property type="component" value="Chromosome"/>
</dbReference>
<dbReference type="STRING" id="326424.FRAAL3147"/>
<evidence type="ECO:0000259" key="1">
    <source>
        <dbReference type="Pfam" id="PF00296"/>
    </source>
</evidence>
<dbReference type="PANTHER" id="PTHR43244">
    <property type="match status" value="1"/>
</dbReference>
<reference evidence="2 3" key="1">
    <citation type="journal article" date="2007" name="Genome Res.">
        <title>Genome characteristics of facultatively symbiotic Frankia sp. strains reflect host range and host plant biogeography.</title>
        <authorList>
            <person name="Normand P."/>
            <person name="Lapierre P."/>
            <person name="Tisa L.S."/>
            <person name="Gogarten J.P."/>
            <person name="Alloisio N."/>
            <person name="Bagnarol E."/>
            <person name="Bassi C.A."/>
            <person name="Berry A.M."/>
            <person name="Bickhart D.M."/>
            <person name="Choisne N."/>
            <person name="Couloux A."/>
            <person name="Cournoyer B."/>
            <person name="Cruveiller S."/>
            <person name="Daubin V."/>
            <person name="Demange N."/>
            <person name="Francino M.P."/>
            <person name="Goltsman E."/>
            <person name="Huang Y."/>
            <person name="Kopp O.R."/>
            <person name="Labarre L."/>
            <person name="Lapidus A."/>
            <person name="Lavire C."/>
            <person name="Marechal J."/>
            <person name="Martinez M."/>
            <person name="Mastronunzio J.E."/>
            <person name="Mullin B.C."/>
            <person name="Niemann J."/>
            <person name="Pujic P."/>
            <person name="Rawnsley T."/>
            <person name="Rouy Z."/>
            <person name="Schenowitz C."/>
            <person name="Sellstedt A."/>
            <person name="Tavares F."/>
            <person name="Tomkins J.P."/>
            <person name="Vallenet D."/>
            <person name="Valverde C."/>
            <person name="Wall L.G."/>
            <person name="Wang Y."/>
            <person name="Medigue C."/>
            <person name="Benson D.R."/>
        </authorList>
    </citation>
    <scope>NUCLEOTIDE SEQUENCE [LARGE SCALE GENOMIC DNA]</scope>
    <source>
        <strain evidence="3">DSM 45986 / CECT 9034 / ACN14a</strain>
    </source>
</reference>
<evidence type="ECO:0000313" key="2">
    <source>
        <dbReference type="EMBL" id="CAJ61791.1"/>
    </source>
</evidence>
<accession>Q0RL14</accession>
<organism evidence="2 3">
    <name type="scientific">Frankia alni (strain DSM 45986 / CECT 9034 / ACN14a)</name>
    <dbReference type="NCBI Taxonomy" id="326424"/>
    <lineage>
        <taxon>Bacteria</taxon>
        <taxon>Bacillati</taxon>
        <taxon>Actinomycetota</taxon>
        <taxon>Actinomycetes</taxon>
        <taxon>Frankiales</taxon>
        <taxon>Frankiaceae</taxon>
        <taxon>Frankia</taxon>
    </lineage>
</organism>